<keyword evidence="1" id="KW-0732">Signal</keyword>
<evidence type="ECO:0008006" key="4">
    <source>
        <dbReference type="Google" id="ProtNLM"/>
    </source>
</evidence>
<dbReference type="RefSeq" id="WP_264893672.1">
    <property type="nucleotide sequence ID" value="NZ_CP110257.1"/>
</dbReference>
<keyword evidence="3" id="KW-1185">Reference proteome</keyword>
<evidence type="ECO:0000256" key="1">
    <source>
        <dbReference type="SAM" id="SignalP"/>
    </source>
</evidence>
<feature type="signal peptide" evidence="1">
    <location>
        <begin position="1"/>
        <end position="35"/>
    </location>
</feature>
<reference evidence="2" key="1">
    <citation type="submission" date="2022-10" db="EMBL/GenBank/DDBJ databases">
        <title>Complete genome sequence of Schlegelella aquatica LMG 23380.</title>
        <authorList>
            <person name="Musilova J."/>
            <person name="Kourilova X."/>
            <person name="Bezdicek M."/>
            <person name="Hermankova K."/>
            <person name="Obruca S."/>
            <person name="Sedlar K."/>
        </authorList>
    </citation>
    <scope>NUCLEOTIDE SEQUENCE</scope>
    <source>
        <strain evidence="2">LMG 23380</strain>
    </source>
</reference>
<feature type="chain" id="PRO_5045189747" description="L,D-transpeptidase" evidence="1">
    <location>
        <begin position="36"/>
        <end position="268"/>
    </location>
</feature>
<evidence type="ECO:0000313" key="2">
    <source>
        <dbReference type="EMBL" id="UZD55919.1"/>
    </source>
</evidence>
<dbReference type="Proteomes" id="UP001163266">
    <property type="component" value="Chromosome"/>
</dbReference>
<dbReference type="PROSITE" id="PS51257">
    <property type="entry name" value="PROKAR_LIPOPROTEIN"/>
    <property type="match status" value="1"/>
</dbReference>
<organism evidence="2 3">
    <name type="scientific">Caldimonas aquatica</name>
    <dbReference type="NCBI Taxonomy" id="376175"/>
    <lineage>
        <taxon>Bacteria</taxon>
        <taxon>Pseudomonadati</taxon>
        <taxon>Pseudomonadota</taxon>
        <taxon>Betaproteobacteria</taxon>
        <taxon>Burkholderiales</taxon>
        <taxon>Sphaerotilaceae</taxon>
        <taxon>Caldimonas</taxon>
    </lineage>
</organism>
<accession>A0ABY6MVA1</accession>
<dbReference type="EMBL" id="CP110257">
    <property type="protein sequence ID" value="UZD55919.1"/>
    <property type="molecule type" value="Genomic_DNA"/>
</dbReference>
<sequence>MNEKRLFPGLVRRLPGQLAAALAAASLAGCSFVAARPPAATASAPPAVSRPALASAAPAAASPPRAGTPLPAAAPPPAAAAVRELARWAVRTGDHERLPFGVLDKNRAALYLFGPDGKPRGATAVLLGSARGDHSVPGIGDRPIAEIRPEERTTPAGRFLVEPGRNHKGEDIYWLDYDAAVSIHRVRANNVRERRLERLASPGPGDNRISYGCVNLPASFYDGALKPLFGRRAVVYVLPETQPWQQFFGVRSSPAKHAARSQEQRPGS</sequence>
<gene>
    <name evidence="2" type="ORF">OMP39_04890</name>
</gene>
<evidence type="ECO:0000313" key="3">
    <source>
        <dbReference type="Proteomes" id="UP001163266"/>
    </source>
</evidence>
<protein>
    <recommendedName>
        <fullName evidence="4">L,D-transpeptidase</fullName>
    </recommendedName>
</protein>
<proteinExistence type="predicted"/>
<name>A0ABY6MVA1_9BURK</name>